<dbReference type="Pfam" id="PF00069">
    <property type="entry name" value="Pkinase"/>
    <property type="match status" value="2"/>
</dbReference>
<dbReference type="PANTHER" id="PTHR44899">
    <property type="entry name" value="CAMK FAMILY PROTEIN KINASE"/>
    <property type="match status" value="1"/>
</dbReference>
<gene>
    <name evidence="10" type="ORF">IE077_003487</name>
</gene>
<dbReference type="InterPro" id="IPR008271">
    <property type="entry name" value="Ser/Thr_kinase_AS"/>
</dbReference>
<keyword evidence="3" id="KW-0808">Transferase</keyword>
<accession>A0ABQ7J853</accession>
<evidence type="ECO:0000256" key="2">
    <source>
        <dbReference type="ARBA" id="ARBA00022527"/>
    </source>
</evidence>
<evidence type="ECO:0000259" key="9">
    <source>
        <dbReference type="PROSITE" id="PS50011"/>
    </source>
</evidence>
<feature type="domain" description="Protein kinase" evidence="9">
    <location>
        <begin position="12"/>
        <end position="341"/>
    </location>
</feature>
<evidence type="ECO:0000313" key="10">
    <source>
        <dbReference type="EMBL" id="KAF8820166.1"/>
    </source>
</evidence>
<dbReference type="EC" id="2.7.11.1" evidence="1"/>
<dbReference type="GO" id="GO:0016301">
    <property type="term" value="F:kinase activity"/>
    <property type="evidence" value="ECO:0007669"/>
    <property type="project" value="UniProtKB-KW"/>
</dbReference>
<dbReference type="PANTHER" id="PTHR44899:SF3">
    <property type="entry name" value="SERINE_THREONINE-PROTEIN KINASE NEK1"/>
    <property type="match status" value="1"/>
</dbReference>
<dbReference type="InterPro" id="IPR000719">
    <property type="entry name" value="Prot_kinase_dom"/>
</dbReference>
<evidence type="ECO:0000256" key="8">
    <source>
        <dbReference type="ARBA" id="ARBA00048679"/>
    </source>
</evidence>
<keyword evidence="5 10" id="KW-0418">Kinase</keyword>
<comment type="caution">
    <text evidence="10">The sequence shown here is derived from an EMBL/GenBank/DDBJ whole genome shotgun (WGS) entry which is preliminary data.</text>
</comment>
<keyword evidence="6" id="KW-0067">ATP-binding</keyword>
<dbReference type="SMART" id="SM00220">
    <property type="entry name" value="S_TKc"/>
    <property type="match status" value="1"/>
</dbReference>
<keyword evidence="2" id="KW-0723">Serine/threonine-protein kinase</keyword>
<dbReference type="Proteomes" id="UP000823046">
    <property type="component" value="Unassembled WGS sequence"/>
</dbReference>
<dbReference type="PROSITE" id="PS50011">
    <property type="entry name" value="PROTEIN_KINASE_DOM"/>
    <property type="match status" value="1"/>
</dbReference>
<dbReference type="SUPFAM" id="SSF56112">
    <property type="entry name" value="Protein kinase-like (PK-like)"/>
    <property type="match status" value="1"/>
</dbReference>
<dbReference type="InterPro" id="IPR051131">
    <property type="entry name" value="NEK_Ser/Thr_kinase_NIMA"/>
</dbReference>
<evidence type="ECO:0000256" key="4">
    <source>
        <dbReference type="ARBA" id="ARBA00022741"/>
    </source>
</evidence>
<name>A0ABQ7J853_9APIC</name>
<reference evidence="10 11" key="1">
    <citation type="journal article" date="2020" name="bioRxiv">
        <title>Metabolic contributions of an alphaproteobacterial endosymbiont in the apicomplexan Cardiosporidium cionae.</title>
        <authorList>
            <person name="Hunter E.S."/>
            <person name="Paight C.J."/>
            <person name="Lane C.E."/>
        </authorList>
    </citation>
    <scope>NUCLEOTIDE SEQUENCE [LARGE SCALE GENOMIC DNA]</scope>
    <source>
        <strain evidence="10">ESH_2018</strain>
    </source>
</reference>
<evidence type="ECO:0000256" key="6">
    <source>
        <dbReference type="ARBA" id="ARBA00022840"/>
    </source>
</evidence>
<sequence length="698" mass="79048">MVGLFIMGIDDFTLIRKIGGGAQGECYLVEHRSTGKKYAAKRIPFYSMPSQSKDKALAEANLLKSVSIHPNIIQYVDSFYDEKTNAIYIVLEYADGGDLSREVIRRRSLLERYKSQQKCDNTIIVSENNNDHENIQGKNTNADLQSPSTIYFTEEHILLIFIQVAVGLYHLHKQKILHRDIKIQNIFLMSNGYIKLGDFGVSKQLSNETKVAHTYIGSPSYMSPEVHKHMPYDEKSDIWSLGCLLFELCCLEKPFTGRQRLLFFNKFIASKGLVKRKFYFCVLIGHTLAQVTLNILSDTPKEITAPDGLYPPSIHDLVRRMLFSDSQQRPTTRELLQEKYILLAMQKLATRYPQLTHIASLAQELQCESPSSSISTRAQLEMNIIHSPKNEDRKDNPTEDQKPCVIESPMKTCLYSFTTADELFSPEVLMLNGERCSGIVDSTKIIWESTVLSDISSAIVTNDEKEVKFPTAPEEIESSYAAYGTTENIPATIPWRECDISDDIFSVTLFPTSGEMSRSDKSDSFTDWFSKLNESRANPNNWLYVPDLTNTSSAQMATKSGCYTALYELPSSAEKATQLSVTTDKPSSTETMENTQPFHAEKLLAHTLHLDAISHLFTPSSRTVSDSEMSVGNTLLSEQHYSPVTIRFTGNLQAYHPLSLSERSREDQGYTPFQMNFSVTFQVLDERIVDMTKNRYLI</sequence>
<dbReference type="Gene3D" id="3.30.200.20">
    <property type="entry name" value="Phosphorylase Kinase, domain 1"/>
    <property type="match status" value="1"/>
</dbReference>
<proteinExistence type="predicted"/>
<protein>
    <recommendedName>
        <fullName evidence="1">non-specific serine/threonine protein kinase</fullName>
        <ecNumber evidence="1">2.7.11.1</ecNumber>
    </recommendedName>
</protein>
<organism evidence="10 11">
    <name type="scientific">Cardiosporidium cionae</name>
    <dbReference type="NCBI Taxonomy" id="476202"/>
    <lineage>
        <taxon>Eukaryota</taxon>
        <taxon>Sar</taxon>
        <taxon>Alveolata</taxon>
        <taxon>Apicomplexa</taxon>
        <taxon>Aconoidasida</taxon>
        <taxon>Nephromycida</taxon>
        <taxon>Cardiosporidium</taxon>
    </lineage>
</organism>
<evidence type="ECO:0000256" key="3">
    <source>
        <dbReference type="ARBA" id="ARBA00022679"/>
    </source>
</evidence>
<dbReference type="Gene3D" id="1.10.510.10">
    <property type="entry name" value="Transferase(Phosphotransferase) domain 1"/>
    <property type="match status" value="1"/>
</dbReference>
<evidence type="ECO:0000256" key="1">
    <source>
        <dbReference type="ARBA" id="ARBA00012513"/>
    </source>
</evidence>
<comment type="catalytic activity">
    <reaction evidence="8">
        <text>L-seryl-[protein] + ATP = O-phospho-L-seryl-[protein] + ADP + H(+)</text>
        <dbReference type="Rhea" id="RHEA:17989"/>
        <dbReference type="Rhea" id="RHEA-COMP:9863"/>
        <dbReference type="Rhea" id="RHEA-COMP:11604"/>
        <dbReference type="ChEBI" id="CHEBI:15378"/>
        <dbReference type="ChEBI" id="CHEBI:29999"/>
        <dbReference type="ChEBI" id="CHEBI:30616"/>
        <dbReference type="ChEBI" id="CHEBI:83421"/>
        <dbReference type="ChEBI" id="CHEBI:456216"/>
        <dbReference type="EC" id="2.7.11.1"/>
    </reaction>
</comment>
<comment type="catalytic activity">
    <reaction evidence="7">
        <text>L-threonyl-[protein] + ATP = O-phospho-L-threonyl-[protein] + ADP + H(+)</text>
        <dbReference type="Rhea" id="RHEA:46608"/>
        <dbReference type="Rhea" id="RHEA-COMP:11060"/>
        <dbReference type="Rhea" id="RHEA-COMP:11605"/>
        <dbReference type="ChEBI" id="CHEBI:15378"/>
        <dbReference type="ChEBI" id="CHEBI:30013"/>
        <dbReference type="ChEBI" id="CHEBI:30616"/>
        <dbReference type="ChEBI" id="CHEBI:61977"/>
        <dbReference type="ChEBI" id="CHEBI:456216"/>
        <dbReference type="EC" id="2.7.11.1"/>
    </reaction>
</comment>
<evidence type="ECO:0000313" key="11">
    <source>
        <dbReference type="Proteomes" id="UP000823046"/>
    </source>
</evidence>
<evidence type="ECO:0000256" key="7">
    <source>
        <dbReference type="ARBA" id="ARBA00047899"/>
    </source>
</evidence>
<keyword evidence="11" id="KW-1185">Reference proteome</keyword>
<dbReference type="InterPro" id="IPR011009">
    <property type="entry name" value="Kinase-like_dom_sf"/>
</dbReference>
<dbReference type="PROSITE" id="PS00108">
    <property type="entry name" value="PROTEIN_KINASE_ST"/>
    <property type="match status" value="1"/>
</dbReference>
<evidence type="ECO:0000256" key="5">
    <source>
        <dbReference type="ARBA" id="ARBA00022777"/>
    </source>
</evidence>
<keyword evidence="4" id="KW-0547">Nucleotide-binding</keyword>
<dbReference type="EMBL" id="JADAQX010000458">
    <property type="protein sequence ID" value="KAF8820166.1"/>
    <property type="molecule type" value="Genomic_DNA"/>
</dbReference>